<comment type="caution">
    <text evidence="2">The sequence shown here is derived from an EMBL/GenBank/DDBJ whole genome shotgun (WGS) entry which is preliminary data.</text>
</comment>
<evidence type="ECO:0000313" key="3">
    <source>
        <dbReference type="Proteomes" id="UP001549920"/>
    </source>
</evidence>
<feature type="region of interest" description="Disordered" evidence="1">
    <location>
        <begin position="139"/>
        <end position="160"/>
    </location>
</feature>
<name>A0ABR3I2Z6_LOXSC</name>
<evidence type="ECO:0000256" key="1">
    <source>
        <dbReference type="SAM" id="MobiDB-lite"/>
    </source>
</evidence>
<sequence>MPVTRSTSGKSKTSAPAASSSTQTASTEGTQTGTESSSAAARGYSRMATRATRYRRAASTAARPASKASTSASRRAARLMKAREELLRLKVELAAAKIAAIEAETDSEEEDIDTVVEDKDAEDRVDTWLNNSIQPLAIANEPHNQPAPPPPTTQATTAAPAGDMSTAIEGAATANKVDLTDLAAAIAQAARTGHHSTSRILNELPIFTGNHQEWLAYKAAYHESQSGFTDLENLARLRKSLRGRAREAVESLLIYTANPRDIMKTLENRFGRTDAIAVAELDKLRSLPRPT</sequence>
<dbReference type="Proteomes" id="UP001549920">
    <property type="component" value="Unassembled WGS sequence"/>
</dbReference>
<dbReference type="InterPro" id="IPR005312">
    <property type="entry name" value="DUF1759"/>
</dbReference>
<dbReference type="Pfam" id="PF03564">
    <property type="entry name" value="DUF1759"/>
    <property type="match status" value="1"/>
</dbReference>
<accession>A0ABR3I2Z6</accession>
<keyword evidence="3" id="KW-1185">Reference proteome</keyword>
<feature type="region of interest" description="Disordered" evidence="1">
    <location>
        <begin position="1"/>
        <end position="76"/>
    </location>
</feature>
<evidence type="ECO:0000313" key="2">
    <source>
        <dbReference type="EMBL" id="KAL0883176.1"/>
    </source>
</evidence>
<feature type="compositionally biased region" description="Low complexity" evidence="1">
    <location>
        <begin position="1"/>
        <end position="74"/>
    </location>
</feature>
<gene>
    <name evidence="2" type="ORF">ABMA27_016618</name>
</gene>
<protein>
    <submittedName>
        <fullName evidence="2">Uncharacterized protein</fullName>
    </submittedName>
</protein>
<proteinExistence type="predicted"/>
<organism evidence="2 3">
    <name type="scientific">Loxostege sticticalis</name>
    <name type="common">Beet webworm moth</name>
    <dbReference type="NCBI Taxonomy" id="481309"/>
    <lineage>
        <taxon>Eukaryota</taxon>
        <taxon>Metazoa</taxon>
        <taxon>Ecdysozoa</taxon>
        <taxon>Arthropoda</taxon>
        <taxon>Hexapoda</taxon>
        <taxon>Insecta</taxon>
        <taxon>Pterygota</taxon>
        <taxon>Neoptera</taxon>
        <taxon>Endopterygota</taxon>
        <taxon>Lepidoptera</taxon>
        <taxon>Glossata</taxon>
        <taxon>Ditrysia</taxon>
        <taxon>Pyraloidea</taxon>
        <taxon>Crambidae</taxon>
        <taxon>Pyraustinae</taxon>
        <taxon>Loxostege</taxon>
    </lineage>
</organism>
<dbReference type="EMBL" id="JBEUOH010000009">
    <property type="protein sequence ID" value="KAL0883176.1"/>
    <property type="molecule type" value="Genomic_DNA"/>
</dbReference>
<reference evidence="2 3" key="1">
    <citation type="submission" date="2024-06" db="EMBL/GenBank/DDBJ databases">
        <title>A chromosome-level genome assembly of beet webworm, Loxostege sticticalis.</title>
        <authorList>
            <person name="Zhang Y."/>
        </authorList>
    </citation>
    <scope>NUCLEOTIDE SEQUENCE [LARGE SCALE GENOMIC DNA]</scope>
    <source>
        <strain evidence="2">AQ026</strain>
        <tissue evidence="2">Whole body</tissue>
    </source>
</reference>